<dbReference type="GO" id="GO:0009103">
    <property type="term" value="P:lipopolysaccharide biosynthetic process"/>
    <property type="evidence" value="ECO:0007669"/>
    <property type="project" value="TreeGrafter"/>
</dbReference>
<dbReference type="InterPro" id="IPR018480">
    <property type="entry name" value="PNAcMuramoyl-5peptid_Trfase_CS"/>
</dbReference>
<dbReference type="Proteomes" id="UP000315971">
    <property type="component" value="Unassembled WGS sequence"/>
</dbReference>
<feature type="transmembrane region" description="Helical" evidence="8">
    <location>
        <begin position="324"/>
        <end position="345"/>
    </location>
</feature>
<name>A0A521CSG6_9SPHI</name>
<dbReference type="InterPro" id="IPR000715">
    <property type="entry name" value="Glycosyl_transferase_4"/>
</dbReference>
<gene>
    <name evidence="9" type="ORF">SAMN06265350_104264</name>
</gene>
<dbReference type="RefSeq" id="WP_142603301.1">
    <property type="nucleotide sequence ID" value="NZ_FXSZ01000004.1"/>
</dbReference>
<feature type="transmembrane region" description="Helical" evidence="8">
    <location>
        <begin position="185"/>
        <end position="202"/>
    </location>
</feature>
<feature type="transmembrane region" description="Helical" evidence="8">
    <location>
        <begin position="132"/>
        <end position="154"/>
    </location>
</feature>
<dbReference type="GO" id="GO:0046872">
    <property type="term" value="F:metal ion binding"/>
    <property type="evidence" value="ECO:0007669"/>
    <property type="project" value="UniProtKB-KW"/>
</dbReference>
<feature type="transmembrane region" description="Helical" evidence="8">
    <location>
        <begin position="6"/>
        <end position="27"/>
    </location>
</feature>
<comment type="cofactor">
    <cofactor evidence="7">
        <name>Mg(2+)</name>
        <dbReference type="ChEBI" id="CHEBI:18420"/>
    </cofactor>
</comment>
<evidence type="ECO:0000256" key="1">
    <source>
        <dbReference type="ARBA" id="ARBA00004651"/>
    </source>
</evidence>
<evidence type="ECO:0000313" key="10">
    <source>
        <dbReference type="Proteomes" id="UP000315971"/>
    </source>
</evidence>
<comment type="subcellular location">
    <subcellularLocation>
        <location evidence="1">Cell membrane</location>
        <topology evidence="1">Multi-pass membrane protein</topology>
    </subcellularLocation>
</comment>
<keyword evidence="2" id="KW-1003">Cell membrane</keyword>
<evidence type="ECO:0000256" key="8">
    <source>
        <dbReference type="SAM" id="Phobius"/>
    </source>
</evidence>
<feature type="transmembrane region" description="Helical" evidence="8">
    <location>
        <begin position="294"/>
        <end position="318"/>
    </location>
</feature>
<sequence>MFLYLLIFFTSLLVVSFSIPSIIYVAFRKRLFDVPTEERKIHTKIIPNLGGISIFTGFLFSTSLFINSSLLPQAGLILAAGIILFIVGLKDDLVGLSPLKKLGAQILAGLILAILADIRINSFHGVLGINEIFYPLSIAFTVFAVVGIVNAFNLIDGIDGLAGSLGVVISICFALLFHLMGNQGWAYMAIAMAGALVGFLMYNISPAKIFMGDTGSLLVGMFVAIFSIKFAAYSSDNLLVINGFELKSPLALTVSILIVPLFDTLRVFTLRILNSDSPFKADRNHMHHRLIDLNLSHTIATLILVGVSVAFFAVALALQHIGNVQLLITLAMLALLCNSLLTLYIHQRKRKLEDDAKMTMLNPIENQRFVESVIERIKQD</sequence>
<dbReference type="PANTHER" id="PTHR22926:SF3">
    <property type="entry name" value="UNDECAPRENYL-PHOSPHATE ALPHA-N-ACETYLGLUCOSAMINYL 1-PHOSPHATE TRANSFERASE"/>
    <property type="match status" value="1"/>
</dbReference>
<organism evidence="9 10">
    <name type="scientific">Solitalea koreensis</name>
    <dbReference type="NCBI Taxonomy" id="543615"/>
    <lineage>
        <taxon>Bacteria</taxon>
        <taxon>Pseudomonadati</taxon>
        <taxon>Bacteroidota</taxon>
        <taxon>Sphingobacteriia</taxon>
        <taxon>Sphingobacteriales</taxon>
        <taxon>Sphingobacteriaceae</taxon>
        <taxon>Solitalea</taxon>
    </lineage>
</organism>
<keyword evidence="10" id="KW-1185">Reference proteome</keyword>
<dbReference type="GO" id="GO:0005886">
    <property type="term" value="C:plasma membrane"/>
    <property type="evidence" value="ECO:0007669"/>
    <property type="project" value="UniProtKB-SubCell"/>
</dbReference>
<evidence type="ECO:0000313" key="9">
    <source>
        <dbReference type="EMBL" id="SMO61590.1"/>
    </source>
</evidence>
<dbReference type="Pfam" id="PF00953">
    <property type="entry name" value="Glycos_transf_4"/>
    <property type="match status" value="1"/>
</dbReference>
<reference evidence="9 10" key="1">
    <citation type="submission" date="2017-05" db="EMBL/GenBank/DDBJ databases">
        <authorList>
            <person name="Varghese N."/>
            <person name="Submissions S."/>
        </authorList>
    </citation>
    <scope>NUCLEOTIDE SEQUENCE [LARGE SCALE GENOMIC DNA]</scope>
    <source>
        <strain evidence="9 10">DSM 21342</strain>
    </source>
</reference>
<evidence type="ECO:0000256" key="6">
    <source>
        <dbReference type="ARBA" id="ARBA00023136"/>
    </source>
</evidence>
<evidence type="ECO:0000256" key="4">
    <source>
        <dbReference type="ARBA" id="ARBA00022692"/>
    </source>
</evidence>
<feature type="transmembrane region" description="Helical" evidence="8">
    <location>
        <begin position="214"/>
        <end position="232"/>
    </location>
</feature>
<dbReference type="OrthoDB" id="9783652at2"/>
<protein>
    <submittedName>
        <fullName evidence="9">UDP-N-acetylmuramyl pentapeptide phosphotransferase/UDP-N-acetylglucosamine-1-phosphate transferase</fullName>
    </submittedName>
</protein>
<feature type="transmembrane region" description="Helical" evidence="8">
    <location>
        <begin position="102"/>
        <end position="120"/>
    </location>
</feature>
<keyword evidence="5 8" id="KW-1133">Transmembrane helix</keyword>
<feature type="transmembrane region" description="Helical" evidence="8">
    <location>
        <begin position="161"/>
        <end position="179"/>
    </location>
</feature>
<dbReference type="GO" id="GO:0044038">
    <property type="term" value="P:cell wall macromolecule biosynthetic process"/>
    <property type="evidence" value="ECO:0007669"/>
    <property type="project" value="TreeGrafter"/>
</dbReference>
<evidence type="ECO:0000256" key="3">
    <source>
        <dbReference type="ARBA" id="ARBA00022679"/>
    </source>
</evidence>
<evidence type="ECO:0000256" key="7">
    <source>
        <dbReference type="PIRSR" id="PIRSR600715-1"/>
    </source>
</evidence>
<feature type="transmembrane region" description="Helical" evidence="8">
    <location>
        <begin position="72"/>
        <end position="90"/>
    </location>
</feature>
<proteinExistence type="predicted"/>
<dbReference type="GO" id="GO:0016780">
    <property type="term" value="F:phosphotransferase activity, for other substituted phosphate groups"/>
    <property type="evidence" value="ECO:0007669"/>
    <property type="project" value="InterPro"/>
</dbReference>
<keyword evidence="7" id="KW-0479">Metal-binding</keyword>
<keyword evidence="7" id="KW-0460">Magnesium</keyword>
<keyword evidence="6 8" id="KW-0472">Membrane</keyword>
<keyword evidence="3 9" id="KW-0808">Transferase</keyword>
<feature type="binding site" evidence="7">
    <location>
        <position position="153"/>
    </location>
    <ligand>
        <name>Mg(2+)</name>
        <dbReference type="ChEBI" id="CHEBI:18420"/>
    </ligand>
</feature>
<feature type="transmembrane region" description="Helical" evidence="8">
    <location>
        <begin position="48"/>
        <end position="66"/>
    </location>
</feature>
<evidence type="ECO:0000256" key="2">
    <source>
        <dbReference type="ARBA" id="ARBA00022475"/>
    </source>
</evidence>
<dbReference type="GO" id="GO:0071555">
    <property type="term" value="P:cell wall organization"/>
    <property type="evidence" value="ECO:0007669"/>
    <property type="project" value="TreeGrafter"/>
</dbReference>
<dbReference type="EMBL" id="FXSZ01000004">
    <property type="protein sequence ID" value="SMO61590.1"/>
    <property type="molecule type" value="Genomic_DNA"/>
</dbReference>
<dbReference type="AlphaFoldDB" id="A0A521CSG6"/>
<dbReference type="CDD" id="cd06853">
    <property type="entry name" value="GT_WecA_like"/>
    <property type="match status" value="1"/>
</dbReference>
<dbReference type="PANTHER" id="PTHR22926">
    <property type="entry name" value="PHOSPHO-N-ACETYLMURAMOYL-PENTAPEPTIDE-TRANSFERASE"/>
    <property type="match status" value="1"/>
</dbReference>
<feature type="transmembrane region" description="Helical" evidence="8">
    <location>
        <begin position="252"/>
        <end position="273"/>
    </location>
</feature>
<evidence type="ECO:0000256" key="5">
    <source>
        <dbReference type="ARBA" id="ARBA00022989"/>
    </source>
</evidence>
<accession>A0A521CSG6</accession>
<dbReference type="PROSITE" id="PS01348">
    <property type="entry name" value="MRAY_2"/>
    <property type="match status" value="1"/>
</dbReference>
<feature type="binding site" evidence="7">
    <location>
        <position position="213"/>
    </location>
    <ligand>
        <name>Mg(2+)</name>
        <dbReference type="ChEBI" id="CHEBI:18420"/>
    </ligand>
</feature>
<keyword evidence="4 8" id="KW-0812">Transmembrane</keyword>